<organism evidence="2 3">
    <name type="scientific">Gracilibacillus xinjiangensis</name>
    <dbReference type="NCBI Taxonomy" id="1193282"/>
    <lineage>
        <taxon>Bacteria</taxon>
        <taxon>Bacillati</taxon>
        <taxon>Bacillota</taxon>
        <taxon>Bacilli</taxon>
        <taxon>Bacillales</taxon>
        <taxon>Bacillaceae</taxon>
        <taxon>Gracilibacillus</taxon>
    </lineage>
</organism>
<dbReference type="Proteomes" id="UP001595882">
    <property type="component" value="Unassembled WGS sequence"/>
</dbReference>
<proteinExistence type="predicted"/>
<protein>
    <submittedName>
        <fullName evidence="2">AtpZ/AtpI family protein</fullName>
    </submittedName>
</protein>
<dbReference type="Pfam" id="PF09527">
    <property type="entry name" value="ATPase_gene1"/>
    <property type="match status" value="1"/>
</dbReference>
<evidence type="ECO:0000313" key="2">
    <source>
        <dbReference type="EMBL" id="MFC4402866.1"/>
    </source>
</evidence>
<evidence type="ECO:0000313" key="3">
    <source>
        <dbReference type="Proteomes" id="UP001595882"/>
    </source>
</evidence>
<comment type="caution">
    <text evidence="2">The sequence shown here is derived from an EMBL/GenBank/DDBJ whole genome shotgun (WGS) entry which is preliminary data.</text>
</comment>
<keyword evidence="1" id="KW-0472">Membrane</keyword>
<feature type="transmembrane region" description="Helical" evidence="1">
    <location>
        <begin position="12"/>
        <end position="34"/>
    </location>
</feature>
<accession>A0ABV8WWY1</accession>
<dbReference type="InterPro" id="IPR032820">
    <property type="entry name" value="ATPase_put"/>
</dbReference>
<feature type="transmembrane region" description="Helical" evidence="1">
    <location>
        <begin position="46"/>
        <end position="67"/>
    </location>
</feature>
<gene>
    <name evidence="2" type="ORF">ACFOY7_07240</name>
</gene>
<dbReference type="EMBL" id="JBHSDT010000004">
    <property type="protein sequence ID" value="MFC4402866.1"/>
    <property type="molecule type" value="Genomic_DNA"/>
</dbReference>
<name>A0ABV8WWY1_9BACI</name>
<reference evidence="3" key="1">
    <citation type="journal article" date="2019" name="Int. J. Syst. Evol. Microbiol.">
        <title>The Global Catalogue of Microorganisms (GCM) 10K type strain sequencing project: providing services to taxonomists for standard genome sequencing and annotation.</title>
        <authorList>
            <consortium name="The Broad Institute Genomics Platform"/>
            <consortium name="The Broad Institute Genome Sequencing Center for Infectious Disease"/>
            <person name="Wu L."/>
            <person name="Ma J."/>
        </authorList>
    </citation>
    <scope>NUCLEOTIDE SEQUENCE [LARGE SCALE GENOMIC DNA]</scope>
    <source>
        <strain evidence="3">CCUG 37865</strain>
    </source>
</reference>
<keyword evidence="1" id="KW-0812">Transmembrane</keyword>
<keyword evidence="3" id="KW-1185">Reference proteome</keyword>
<keyword evidence="1" id="KW-1133">Transmembrane helix</keyword>
<dbReference type="RefSeq" id="WP_390250862.1">
    <property type="nucleotide sequence ID" value="NZ_JBHSDT010000004.1"/>
</dbReference>
<evidence type="ECO:0000256" key="1">
    <source>
        <dbReference type="SAM" id="Phobius"/>
    </source>
</evidence>
<sequence>MPTPDRRKPYKGFAIYSSIVSQLVGAPLVGLLFGRWLDKEFSTTPLLLVIGLLLGLGAGLYGTIHFVRDLTGDNE</sequence>